<dbReference type="Pfam" id="PF00196">
    <property type="entry name" value="GerE"/>
    <property type="match status" value="1"/>
</dbReference>
<feature type="coiled-coil region" evidence="1">
    <location>
        <begin position="60"/>
        <end position="94"/>
    </location>
</feature>
<proteinExistence type="predicted"/>
<evidence type="ECO:0000313" key="5">
    <source>
        <dbReference type="Proteomes" id="UP000501726"/>
    </source>
</evidence>
<dbReference type="PRINTS" id="PR00038">
    <property type="entry name" value="HTHLUXR"/>
</dbReference>
<dbReference type="GO" id="GO:0003677">
    <property type="term" value="F:DNA binding"/>
    <property type="evidence" value="ECO:0007669"/>
    <property type="project" value="InterPro"/>
</dbReference>
<dbReference type="InterPro" id="IPR000792">
    <property type="entry name" value="Tscrpt_reg_LuxR_C"/>
</dbReference>
<evidence type="ECO:0000313" key="4">
    <source>
        <dbReference type="EMBL" id="BBP46916.1"/>
    </source>
</evidence>
<dbReference type="RefSeq" id="WP_197905411.1">
    <property type="nucleotide sequence ID" value="NZ_AP021889.1"/>
</dbReference>
<dbReference type="InterPro" id="IPR036388">
    <property type="entry name" value="WH-like_DNA-bd_sf"/>
</dbReference>
<evidence type="ECO:0000259" key="3">
    <source>
        <dbReference type="PROSITE" id="PS50043"/>
    </source>
</evidence>
<gene>
    <name evidence="4" type="ORF">THMIRHAS_22890</name>
</gene>
<dbReference type="InterPro" id="IPR016032">
    <property type="entry name" value="Sig_transdc_resp-reg_C-effctor"/>
</dbReference>
<feature type="transmembrane region" description="Helical" evidence="2">
    <location>
        <begin position="39"/>
        <end position="57"/>
    </location>
</feature>
<keyword evidence="2" id="KW-0812">Transmembrane</keyword>
<keyword evidence="1" id="KW-0175">Coiled coil</keyword>
<accession>A0A6F8PXU0</accession>
<reference evidence="5" key="1">
    <citation type="submission" date="2019-11" db="EMBL/GenBank/DDBJ databases">
        <title>Isolation and characterization of two novel species in the genus Thiomicrorhabdus.</title>
        <authorList>
            <person name="Mochizuki J."/>
            <person name="Kojima H."/>
            <person name="Fukui M."/>
        </authorList>
    </citation>
    <scope>NUCLEOTIDE SEQUENCE [LARGE SCALE GENOMIC DNA]</scope>
    <source>
        <strain evidence="5">aks77</strain>
    </source>
</reference>
<dbReference type="EMBL" id="AP021889">
    <property type="protein sequence ID" value="BBP46916.1"/>
    <property type="molecule type" value="Genomic_DNA"/>
</dbReference>
<evidence type="ECO:0000256" key="2">
    <source>
        <dbReference type="SAM" id="Phobius"/>
    </source>
</evidence>
<dbReference type="SUPFAM" id="SSF46894">
    <property type="entry name" value="C-terminal effector domain of the bipartite response regulators"/>
    <property type="match status" value="1"/>
</dbReference>
<dbReference type="AlphaFoldDB" id="A0A6F8PXU0"/>
<organism evidence="4 5">
    <name type="scientific">Thiosulfatimonas sediminis</name>
    <dbReference type="NCBI Taxonomy" id="2675054"/>
    <lineage>
        <taxon>Bacteria</taxon>
        <taxon>Pseudomonadati</taxon>
        <taxon>Pseudomonadota</taxon>
        <taxon>Gammaproteobacteria</taxon>
        <taxon>Thiotrichales</taxon>
        <taxon>Piscirickettsiaceae</taxon>
        <taxon>Thiosulfatimonas</taxon>
    </lineage>
</organism>
<dbReference type="SMART" id="SM00421">
    <property type="entry name" value="HTH_LUXR"/>
    <property type="match status" value="1"/>
</dbReference>
<dbReference type="Proteomes" id="UP000501726">
    <property type="component" value="Chromosome"/>
</dbReference>
<dbReference type="Gene3D" id="1.10.10.10">
    <property type="entry name" value="Winged helix-like DNA-binding domain superfamily/Winged helix DNA-binding domain"/>
    <property type="match status" value="1"/>
</dbReference>
<sequence>MKKFNILHFSLFIFITLFFISAMDIWHDLNDMGGMNTHIWIEIVMAILSLVAFGYMLHSIRRHKIKLTDVRETLDQTQQELNSAQSQTQKLRGEFSDMIQKQFDTWQLTHSEKEVALLLLKGLSLDEIANIRSTKEKTVRQQASNLYKKAQVAGRHELVAYFFEDLLTVQ</sequence>
<name>A0A6F8PXU0_9GAMM</name>
<feature type="domain" description="HTH luxR-type" evidence="3">
    <location>
        <begin position="101"/>
        <end position="166"/>
    </location>
</feature>
<evidence type="ECO:0000256" key="1">
    <source>
        <dbReference type="SAM" id="Coils"/>
    </source>
</evidence>
<keyword evidence="5" id="KW-1185">Reference proteome</keyword>
<dbReference type="PROSITE" id="PS50043">
    <property type="entry name" value="HTH_LUXR_2"/>
    <property type="match status" value="1"/>
</dbReference>
<feature type="transmembrane region" description="Helical" evidence="2">
    <location>
        <begin position="7"/>
        <end position="27"/>
    </location>
</feature>
<keyword evidence="2" id="KW-0472">Membrane</keyword>
<dbReference type="GO" id="GO:0006355">
    <property type="term" value="P:regulation of DNA-templated transcription"/>
    <property type="evidence" value="ECO:0007669"/>
    <property type="project" value="InterPro"/>
</dbReference>
<protein>
    <submittedName>
        <fullName evidence="4">Helix-turn-helix transcriptional regulator</fullName>
    </submittedName>
</protein>
<dbReference type="KEGG" id="tse:THMIRHAS_22890"/>
<keyword evidence="2" id="KW-1133">Transmembrane helix</keyword>